<proteinExistence type="predicted"/>
<sequence length="52" mass="5982">MNYQKIIKEKGLKQIWIAKQLGISAAMMSMYLKGQTNMSPEKVNNLKIILNQ</sequence>
<dbReference type="CDD" id="cd00093">
    <property type="entry name" value="HTH_XRE"/>
    <property type="match status" value="1"/>
</dbReference>
<dbReference type="Gene3D" id="1.10.260.40">
    <property type="entry name" value="lambda repressor-like DNA-binding domains"/>
    <property type="match status" value="1"/>
</dbReference>
<dbReference type="InterPro" id="IPR010982">
    <property type="entry name" value="Lambda_DNA-bd_dom_sf"/>
</dbReference>
<organism evidence="1 2">
    <name type="scientific">Paenibacillus vulneris</name>
    <dbReference type="NCBI Taxonomy" id="1133364"/>
    <lineage>
        <taxon>Bacteria</taxon>
        <taxon>Bacillati</taxon>
        <taxon>Bacillota</taxon>
        <taxon>Bacilli</taxon>
        <taxon>Bacillales</taxon>
        <taxon>Paenibacillaceae</taxon>
        <taxon>Paenibacillus</taxon>
    </lineage>
</organism>
<evidence type="ECO:0008006" key="3">
    <source>
        <dbReference type="Google" id="ProtNLM"/>
    </source>
</evidence>
<dbReference type="SUPFAM" id="SSF47413">
    <property type="entry name" value="lambda repressor-like DNA-binding domains"/>
    <property type="match status" value="1"/>
</dbReference>
<name>A0ABW3UGR3_9BACL</name>
<comment type="caution">
    <text evidence="1">The sequence shown here is derived from an EMBL/GenBank/DDBJ whole genome shotgun (WGS) entry which is preliminary data.</text>
</comment>
<dbReference type="Proteomes" id="UP001597180">
    <property type="component" value="Unassembled WGS sequence"/>
</dbReference>
<gene>
    <name evidence="1" type="ORF">ACFQ4B_05150</name>
</gene>
<reference evidence="2" key="1">
    <citation type="journal article" date="2019" name="Int. J. Syst. Evol. Microbiol.">
        <title>The Global Catalogue of Microorganisms (GCM) 10K type strain sequencing project: providing services to taxonomists for standard genome sequencing and annotation.</title>
        <authorList>
            <consortium name="The Broad Institute Genomics Platform"/>
            <consortium name="The Broad Institute Genome Sequencing Center for Infectious Disease"/>
            <person name="Wu L."/>
            <person name="Ma J."/>
        </authorList>
    </citation>
    <scope>NUCLEOTIDE SEQUENCE [LARGE SCALE GENOMIC DNA]</scope>
    <source>
        <strain evidence="2">CCUG 53270</strain>
    </source>
</reference>
<dbReference type="InterPro" id="IPR001387">
    <property type="entry name" value="Cro/C1-type_HTH"/>
</dbReference>
<protein>
    <recommendedName>
        <fullName evidence="3">HTH cro/C1-type domain-containing protein</fullName>
    </recommendedName>
</protein>
<accession>A0ABW3UGR3</accession>
<dbReference type="RefSeq" id="WP_345595146.1">
    <property type="nucleotide sequence ID" value="NZ_BAABJG010000055.1"/>
</dbReference>
<evidence type="ECO:0000313" key="2">
    <source>
        <dbReference type="Proteomes" id="UP001597180"/>
    </source>
</evidence>
<keyword evidence="2" id="KW-1185">Reference proteome</keyword>
<evidence type="ECO:0000313" key="1">
    <source>
        <dbReference type="EMBL" id="MFD1219494.1"/>
    </source>
</evidence>
<dbReference type="EMBL" id="JBHTLU010000012">
    <property type="protein sequence ID" value="MFD1219494.1"/>
    <property type="molecule type" value="Genomic_DNA"/>
</dbReference>